<dbReference type="InterPro" id="IPR050792">
    <property type="entry name" value="ADP-ribosylglycohydrolase"/>
</dbReference>
<dbReference type="PANTHER" id="PTHR16222:SF24">
    <property type="entry name" value="ADP-RIBOSYLHYDROLASE ARH3"/>
    <property type="match status" value="1"/>
</dbReference>
<keyword evidence="2" id="KW-0378">Hydrolase</keyword>
<dbReference type="SUPFAM" id="SSF101478">
    <property type="entry name" value="ADP-ribosylglycohydrolase"/>
    <property type="match status" value="1"/>
</dbReference>
<gene>
    <name evidence="3" type="ORF">PZE19_27650</name>
</gene>
<evidence type="ECO:0000313" key="3">
    <source>
        <dbReference type="EMBL" id="MDG3007555.1"/>
    </source>
</evidence>
<comment type="caution">
    <text evidence="3">The sequence shown here is derived from an EMBL/GenBank/DDBJ whole genome shotgun (WGS) entry which is preliminary data.</text>
</comment>
<accession>A0ABT6FJJ6</accession>
<evidence type="ECO:0000256" key="2">
    <source>
        <dbReference type="ARBA" id="ARBA00022801"/>
    </source>
</evidence>
<dbReference type="InterPro" id="IPR036705">
    <property type="entry name" value="Ribosyl_crysJ1_sf"/>
</dbReference>
<dbReference type="RefSeq" id="WP_277863833.1">
    <property type="nucleotide sequence ID" value="NZ_JARRAG010000002.1"/>
</dbReference>
<dbReference type="EMBL" id="JARRAG010000002">
    <property type="protein sequence ID" value="MDG3007555.1"/>
    <property type="molecule type" value="Genomic_DNA"/>
</dbReference>
<evidence type="ECO:0000256" key="1">
    <source>
        <dbReference type="ARBA" id="ARBA00010702"/>
    </source>
</evidence>
<protein>
    <submittedName>
        <fullName evidence="3">ADP-ribosylglycohydrolase family protein</fullName>
    </submittedName>
</protein>
<dbReference type="Gene3D" id="1.10.4080.10">
    <property type="entry name" value="ADP-ribosylation/Crystallin J1"/>
    <property type="match status" value="1"/>
</dbReference>
<sequence>MSDTNAGGGRLTDRRRGALVGLAVGDALGAAVEFRRPGTFPPVVGYRDGGLHDLNAGEWTDDTSMALALADSLARAGWNLDDQADRYLKWLRTGAYSVNGRCFDVGVATNDALGRFEVGRDARASGDPSESASGNGSIMRLAPVAIRHVGLFPDRVEELARLGAESSLVTHASPHCLSACRYLTIVLAALMRGGDRAEVLARDWEPLRRIDEVEPFHPLIWDVASGSYRRKAPPAIRGSGWVVESLEAALWAFHDAPTFEEAVLRAVNLGEDADTIGAVCGQLAGAYWGESQIPPPLRQGLARLDMIEAALDGLLAPPHAS</sequence>
<keyword evidence="4" id="KW-1185">Reference proteome</keyword>
<comment type="similarity">
    <text evidence="1">Belongs to the ADP-ribosylglycohydrolase family.</text>
</comment>
<proteinExistence type="inferred from homology"/>
<reference evidence="3 4" key="1">
    <citation type="submission" date="2023-03" db="EMBL/GenBank/DDBJ databases">
        <title>Paludisphaera mucosa sp. nov. a novel planctomycete from northern fen.</title>
        <authorList>
            <person name="Ivanova A."/>
        </authorList>
    </citation>
    <scope>NUCLEOTIDE SEQUENCE [LARGE SCALE GENOMIC DNA]</scope>
    <source>
        <strain evidence="3 4">Pla2</strain>
    </source>
</reference>
<dbReference type="PANTHER" id="PTHR16222">
    <property type="entry name" value="ADP-RIBOSYLGLYCOHYDROLASE"/>
    <property type="match status" value="1"/>
</dbReference>
<name>A0ABT6FJJ6_9BACT</name>
<dbReference type="Proteomes" id="UP001216907">
    <property type="component" value="Unassembled WGS sequence"/>
</dbReference>
<evidence type="ECO:0000313" key="4">
    <source>
        <dbReference type="Proteomes" id="UP001216907"/>
    </source>
</evidence>
<dbReference type="Pfam" id="PF03747">
    <property type="entry name" value="ADP_ribosyl_GH"/>
    <property type="match status" value="1"/>
</dbReference>
<organism evidence="3 4">
    <name type="scientific">Paludisphaera mucosa</name>
    <dbReference type="NCBI Taxonomy" id="3030827"/>
    <lineage>
        <taxon>Bacteria</taxon>
        <taxon>Pseudomonadati</taxon>
        <taxon>Planctomycetota</taxon>
        <taxon>Planctomycetia</taxon>
        <taxon>Isosphaerales</taxon>
        <taxon>Isosphaeraceae</taxon>
        <taxon>Paludisphaera</taxon>
    </lineage>
</organism>
<dbReference type="InterPro" id="IPR005502">
    <property type="entry name" value="Ribosyl_crysJ1"/>
</dbReference>